<name>A0ABV2YY83_9ACTN</name>
<evidence type="ECO:0000313" key="2">
    <source>
        <dbReference type="EMBL" id="MEU3710509.1"/>
    </source>
</evidence>
<sequence>MTPAAARAVIAAHLTDALDVHPHLATLTAAGLLDRLAIEGWEINTTRHARPVAPRARGNRGTRRSLSRLLRRTRADGGTAR</sequence>
<feature type="region of interest" description="Disordered" evidence="1">
    <location>
        <begin position="49"/>
        <end position="81"/>
    </location>
</feature>
<keyword evidence="3" id="KW-1185">Reference proteome</keyword>
<feature type="compositionally biased region" description="Basic residues" evidence="1">
    <location>
        <begin position="57"/>
        <end position="72"/>
    </location>
</feature>
<comment type="caution">
    <text evidence="2">The sequence shown here is derived from an EMBL/GenBank/DDBJ whole genome shotgun (WGS) entry which is preliminary data.</text>
</comment>
<gene>
    <name evidence="2" type="ORF">AB0E61_10440</name>
</gene>
<organism evidence="2 3">
    <name type="scientific">Streptomyces catenulae</name>
    <dbReference type="NCBI Taxonomy" id="66875"/>
    <lineage>
        <taxon>Bacteria</taxon>
        <taxon>Bacillati</taxon>
        <taxon>Actinomycetota</taxon>
        <taxon>Actinomycetes</taxon>
        <taxon>Kitasatosporales</taxon>
        <taxon>Streptomycetaceae</taxon>
        <taxon>Streptomyces</taxon>
    </lineage>
</organism>
<dbReference type="EMBL" id="JBEZVI010000006">
    <property type="protein sequence ID" value="MEU3710509.1"/>
    <property type="molecule type" value="Genomic_DNA"/>
</dbReference>
<proteinExistence type="predicted"/>
<accession>A0ABV2YY83</accession>
<dbReference type="RefSeq" id="WP_157848018.1">
    <property type="nucleotide sequence ID" value="NZ_JBEZVI010000006.1"/>
</dbReference>
<reference evidence="2 3" key="1">
    <citation type="submission" date="2024-06" db="EMBL/GenBank/DDBJ databases">
        <title>The Natural Products Discovery Center: Release of the First 8490 Sequenced Strains for Exploring Actinobacteria Biosynthetic Diversity.</title>
        <authorList>
            <person name="Kalkreuter E."/>
            <person name="Kautsar S.A."/>
            <person name="Yang D."/>
            <person name="Bader C.D."/>
            <person name="Teijaro C.N."/>
            <person name="Fluegel L."/>
            <person name="Davis C.M."/>
            <person name="Simpson J.R."/>
            <person name="Lauterbach L."/>
            <person name="Steele A.D."/>
            <person name="Gui C."/>
            <person name="Meng S."/>
            <person name="Li G."/>
            <person name="Viehrig K."/>
            <person name="Ye F."/>
            <person name="Su P."/>
            <person name="Kiefer A.F."/>
            <person name="Nichols A."/>
            <person name="Cepeda A.J."/>
            <person name="Yan W."/>
            <person name="Fan B."/>
            <person name="Jiang Y."/>
            <person name="Adhikari A."/>
            <person name="Zheng C.-J."/>
            <person name="Schuster L."/>
            <person name="Cowan T.M."/>
            <person name="Smanski M.J."/>
            <person name="Chevrette M.G."/>
            <person name="De Carvalho L.P.S."/>
            <person name="Shen B."/>
        </authorList>
    </citation>
    <scope>NUCLEOTIDE SEQUENCE [LARGE SCALE GENOMIC DNA]</scope>
    <source>
        <strain evidence="2 3">NPDC033039</strain>
    </source>
</reference>
<dbReference type="Proteomes" id="UP001550853">
    <property type="component" value="Unassembled WGS sequence"/>
</dbReference>
<evidence type="ECO:0000313" key="3">
    <source>
        <dbReference type="Proteomes" id="UP001550853"/>
    </source>
</evidence>
<protein>
    <submittedName>
        <fullName evidence="2">Uncharacterized protein</fullName>
    </submittedName>
</protein>
<evidence type="ECO:0000256" key="1">
    <source>
        <dbReference type="SAM" id="MobiDB-lite"/>
    </source>
</evidence>